<dbReference type="Pfam" id="PF00656">
    <property type="entry name" value="Peptidase_C14"/>
    <property type="match status" value="1"/>
</dbReference>
<dbReference type="InterPro" id="IPR011600">
    <property type="entry name" value="Pept_C14_caspase"/>
</dbReference>
<organism evidence="2 3">
    <name type="scientific">Anaeromyxobacter oryzae</name>
    <dbReference type="NCBI Taxonomy" id="2918170"/>
    <lineage>
        <taxon>Bacteria</taxon>
        <taxon>Pseudomonadati</taxon>
        <taxon>Myxococcota</taxon>
        <taxon>Myxococcia</taxon>
        <taxon>Myxococcales</taxon>
        <taxon>Cystobacterineae</taxon>
        <taxon>Anaeromyxobacteraceae</taxon>
        <taxon>Anaeromyxobacter</taxon>
    </lineage>
</organism>
<protein>
    <recommendedName>
        <fullName evidence="1">Peptidase C14 caspase domain-containing protein</fullName>
    </recommendedName>
</protein>
<dbReference type="RefSeq" id="WP_248361645.1">
    <property type="nucleotide sequence ID" value="NZ_AP025591.1"/>
</dbReference>
<keyword evidence="3" id="KW-1185">Reference proteome</keyword>
<dbReference type="SUPFAM" id="SSF52129">
    <property type="entry name" value="Caspase-like"/>
    <property type="match status" value="1"/>
</dbReference>
<reference evidence="3" key="1">
    <citation type="journal article" date="2022" name="Int. J. Syst. Evol. Microbiol.">
        <title>Anaeromyxobacter oryzae sp. nov., Anaeromyxobacter diazotrophicus sp. nov. and Anaeromyxobacter paludicola sp. nov., isolated from paddy soils.</title>
        <authorList>
            <person name="Itoh H."/>
            <person name="Xu Z."/>
            <person name="Mise K."/>
            <person name="Masuda Y."/>
            <person name="Ushijima N."/>
            <person name="Hayakawa C."/>
            <person name="Shiratori Y."/>
            <person name="Senoo K."/>
        </authorList>
    </citation>
    <scope>NUCLEOTIDE SEQUENCE [LARGE SCALE GENOMIC DNA]</scope>
    <source>
        <strain evidence="3">Red232</strain>
    </source>
</reference>
<evidence type="ECO:0000259" key="1">
    <source>
        <dbReference type="Pfam" id="PF00656"/>
    </source>
</evidence>
<name>A0ABM7WVL4_9BACT</name>
<dbReference type="Gene3D" id="3.40.50.1460">
    <property type="match status" value="1"/>
</dbReference>
<gene>
    <name evidence="2" type="ORF">AMOR_25430</name>
</gene>
<dbReference type="EMBL" id="AP025591">
    <property type="protein sequence ID" value="BDG03547.1"/>
    <property type="molecule type" value="Genomic_DNA"/>
</dbReference>
<accession>A0ABM7WVL4</accession>
<evidence type="ECO:0000313" key="2">
    <source>
        <dbReference type="EMBL" id="BDG03547.1"/>
    </source>
</evidence>
<evidence type="ECO:0000313" key="3">
    <source>
        <dbReference type="Proteomes" id="UP001162891"/>
    </source>
</evidence>
<feature type="domain" description="Peptidase C14 caspase" evidence="1">
    <location>
        <begin position="46"/>
        <end position="269"/>
    </location>
</feature>
<sequence length="523" mass="55037">MSRALSHLAEPARSVPRPRRVPTPWAAGALLAAALVSPALAGATERFALVAGNDFGAPGRPRLWYAERDAEQFRDTLVELGAFEADHVVLVKGKGRNAFEEALAAIDRRIAAERARSEATLLVVYFSGHAGPAGIELGPERIPFQELRDVASRSSADAKVVIVDACEAGALTQVKGAVAIPTVQFALPERDVQGTAFVASTAVGEAAQESARLQGSFFTHHLDVALRGAGDADGDGRVTLAEAFRYTAARTVLATSTTASGPQHPTYEFRMSGRGDVVLADLRRAQARLRLPPDPGALYVLTGPRALLAEVPGLDEPLALALPAGRYEVERRGRDGRARAEVDLAAGDDRTLPRLTPTRYELARAKGGPLPSEWFAGFGVATLGMPGAGTAPAARVGFRREVGPIALRTHADLTFQEANDRGLRYTSSRVGAAMAGMLPVIGARNLLEAGVEVGGGWTTQGLRDGRDFSTPDATAGLAVVASRPLGRLRLALDAGAGGRLFNLNGQTALRPYGIGTLVLLYGM</sequence>
<dbReference type="Proteomes" id="UP001162891">
    <property type="component" value="Chromosome"/>
</dbReference>
<dbReference type="InterPro" id="IPR029030">
    <property type="entry name" value="Caspase-like_dom_sf"/>
</dbReference>
<proteinExistence type="predicted"/>